<feature type="region of interest" description="Disordered" evidence="1">
    <location>
        <begin position="1"/>
        <end position="28"/>
    </location>
</feature>
<reference evidence="2" key="1">
    <citation type="submission" date="2021-01" db="EMBL/GenBank/DDBJ databases">
        <authorList>
            <person name="Corre E."/>
            <person name="Pelletier E."/>
            <person name="Niang G."/>
            <person name="Scheremetjew M."/>
            <person name="Finn R."/>
            <person name="Kale V."/>
            <person name="Holt S."/>
            <person name="Cochrane G."/>
            <person name="Meng A."/>
            <person name="Brown T."/>
            <person name="Cohen L."/>
        </authorList>
    </citation>
    <scope>NUCLEOTIDE SEQUENCE</scope>
    <source>
        <strain evidence="2">CCMP1723</strain>
    </source>
</reference>
<dbReference type="AlphaFoldDB" id="A0A7S0II11"/>
<feature type="region of interest" description="Disordered" evidence="1">
    <location>
        <begin position="88"/>
        <end position="150"/>
    </location>
</feature>
<feature type="compositionally biased region" description="Basic and acidic residues" evidence="1">
    <location>
        <begin position="100"/>
        <end position="121"/>
    </location>
</feature>
<feature type="region of interest" description="Disordered" evidence="1">
    <location>
        <begin position="257"/>
        <end position="377"/>
    </location>
</feature>
<name>A0A7S0II11_MICPS</name>
<proteinExistence type="predicted"/>
<dbReference type="EMBL" id="HBEQ01011998">
    <property type="protein sequence ID" value="CAD8522541.1"/>
    <property type="molecule type" value="Transcribed_RNA"/>
</dbReference>
<feature type="compositionally biased region" description="Low complexity" evidence="1">
    <location>
        <begin position="269"/>
        <end position="286"/>
    </location>
</feature>
<evidence type="ECO:0000313" key="2">
    <source>
        <dbReference type="EMBL" id="CAD8522541.1"/>
    </source>
</evidence>
<accession>A0A7S0II11</accession>
<sequence>MRGGHGDAAKRQVADVASSRGVGNGVPDKFADYARFDDMFGASRIFTDGTARQRKKETEMYVKDVMERRVYGYTHDLRMHGEPLLRIPVGAPLDEQPSSRGKENPSAREDDRKRRDLEGPESKATGGRKKARMSPGAGAFAQGAGVKPSPRAGAGFGVGRGRHSDVNGITASLFEREDWETDPLWAAMEEAVAKGGLGSLEEVPLPGSAMRATALAPHPTNFDGDLMQRSRFEEIEERIHNLENSLALARAAENAERRAPGSLPVSRTAADAGAADGARGASPGEFGSDRGGGGKSPRSPSPHDRAPMNPSRSSDLVCDAGTGRIGHTTGHVVSGGGSGAGARHAGRGGGGFRSNSFTSTPGPGHRAGSVMPTESHPTHTAGGAFIDEDARALAMEYERLREDRDANRREHELLRTEFEHAKSQTALLRESNRNYEARVEQLERLVRECNAQTSSLRSQLAELTARTGGPGGSQGGAWVPPAPVATALRPGVSRGSGDPNSAGATPRVPTPRVNHAARTHGDGRGDPGSLKRGGGCFMSGTAAAAAARSVPSRPLAQVSPDSSAGEFDGVGHLHSGAR</sequence>
<gene>
    <name evidence="2" type="ORF">MCOM1403_LOCUS9652</name>
</gene>
<feature type="compositionally biased region" description="Basic and acidic residues" evidence="1">
    <location>
        <begin position="1"/>
        <end position="13"/>
    </location>
</feature>
<organism evidence="2">
    <name type="scientific">Micromonas pusilla</name>
    <name type="common">Picoplanktonic green alga</name>
    <name type="synonym">Chromulina pusilla</name>
    <dbReference type="NCBI Taxonomy" id="38833"/>
    <lineage>
        <taxon>Eukaryota</taxon>
        <taxon>Viridiplantae</taxon>
        <taxon>Chlorophyta</taxon>
        <taxon>Mamiellophyceae</taxon>
        <taxon>Mamiellales</taxon>
        <taxon>Mamiellaceae</taxon>
        <taxon>Micromonas</taxon>
    </lineage>
</organism>
<evidence type="ECO:0000256" key="1">
    <source>
        <dbReference type="SAM" id="MobiDB-lite"/>
    </source>
</evidence>
<feature type="region of interest" description="Disordered" evidence="1">
    <location>
        <begin position="464"/>
        <end position="578"/>
    </location>
</feature>
<protein>
    <submittedName>
        <fullName evidence="2">Uncharacterized protein</fullName>
    </submittedName>
</protein>